<dbReference type="RefSeq" id="WP_007569694.1">
    <property type="nucleotide sequence ID" value="NZ_AGUD01000003.1"/>
</dbReference>
<gene>
    <name evidence="2" type="ORF">PAI11_00920</name>
</gene>
<keyword evidence="3" id="KW-1185">Reference proteome</keyword>
<evidence type="ECO:0000313" key="2">
    <source>
        <dbReference type="EMBL" id="EHN13091.1"/>
    </source>
</evidence>
<protein>
    <recommendedName>
        <fullName evidence="4">Hemolysin-type calcium-binding region</fullName>
    </recommendedName>
</protein>
<reference evidence="2 3" key="1">
    <citation type="journal article" date="2013" name="Biodegradation">
        <title>Quantitative proteomic analysis of ibuprofen-degrading Patulibacter sp. strain I11.</title>
        <authorList>
            <person name="Almeida B."/>
            <person name="Kjeldal H."/>
            <person name="Lolas I."/>
            <person name="Knudsen A.D."/>
            <person name="Carvalho G."/>
            <person name="Nielsen K.L."/>
            <person name="Barreto Crespo M.T."/>
            <person name="Stensballe A."/>
            <person name="Nielsen J.L."/>
        </authorList>
    </citation>
    <scope>NUCLEOTIDE SEQUENCE [LARGE SCALE GENOMIC DNA]</scope>
    <source>
        <strain evidence="2 3">I11</strain>
    </source>
</reference>
<dbReference type="SUPFAM" id="SSF51120">
    <property type="entry name" value="beta-Roll"/>
    <property type="match status" value="1"/>
</dbReference>
<dbReference type="InterPro" id="IPR001343">
    <property type="entry name" value="Hemolysn_Ca-bd"/>
</dbReference>
<dbReference type="Proteomes" id="UP000005143">
    <property type="component" value="Unassembled WGS sequence"/>
</dbReference>
<evidence type="ECO:0008006" key="4">
    <source>
        <dbReference type="Google" id="ProtNLM"/>
    </source>
</evidence>
<dbReference type="InterPro" id="IPR011049">
    <property type="entry name" value="Serralysin-like_metalloprot_C"/>
</dbReference>
<sequence length="220" mass="23567">MFSRHRTAITTAATAFGASLLLASTAAGWGGMPDSVAKKPTTDQGREAITHCPNVSRKVVKCDHLPGYWTPGGGGSVSHKGWPKVSGVLWQVVQDGNRGERVDATRWDDWLLGRHGSDEIHGAEGDDVLWGDSVAGSANNGRQSDVLDGGPGDDWIYASHGTNTILGGDGNDRISAYYGRGTVDCGPGRDTVRIIAKKRNRNRSKYQLSNCEKVTYTSKP</sequence>
<proteinExistence type="predicted"/>
<dbReference type="Gene3D" id="2.150.10.10">
    <property type="entry name" value="Serralysin-like metalloprotease, C-terminal"/>
    <property type="match status" value="1"/>
</dbReference>
<dbReference type="OrthoDB" id="5242872at2"/>
<name>H0DZY7_9ACTN</name>
<comment type="caution">
    <text evidence="2">The sequence shown here is derived from an EMBL/GenBank/DDBJ whole genome shotgun (WGS) entry which is preliminary data.</text>
</comment>
<evidence type="ECO:0000313" key="3">
    <source>
        <dbReference type="Proteomes" id="UP000005143"/>
    </source>
</evidence>
<dbReference type="EMBL" id="AGUD01000003">
    <property type="protein sequence ID" value="EHN13091.1"/>
    <property type="molecule type" value="Genomic_DNA"/>
</dbReference>
<feature type="chain" id="PRO_5039315291" description="Hemolysin-type calcium-binding region" evidence="1">
    <location>
        <begin position="24"/>
        <end position="220"/>
    </location>
</feature>
<feature type="signal peptide" evidence="1">
    <location>
        <begin position="1"/>
        <end position="23"/>
    </location>
</feature>
<dbReference type="AlphaFoldDB" id="H0DZY7"/>
<dbReference type="Pfam" id="PF00353">
    <property type="entry name" value="HemolysinCabind"/>
    <property type="match status" value="2"/>
</dbReference>
<keyword evidence="1" id="KW-0732">Signal</keyword>
<evidence type="ECO:0000256" key="1">
    <source>
        <dbReference type="SAM" id="SignalP"/>
    </source>
</evidence>
<accession>H0DZY7</accession>
<organism evidence="2 3">
    <name type="scientific">Patulibacter medicamentivorans</name>
    <dbReference type="NCBI Taxonomy" id="1097667"/>
    <lineage>
        <taxon>Bacteria</taxon>
        <taxon>Bacillati</taxon>
        <taxon>Actinomycetota</taxon>
        <taxon>Thermoleophilia</taxon>
        <taxon>Solirubrobacterales</taxon>
        <taxon>Patulibacteraceae</taxon>
        <taxon>Patulibacter</taxon>
    </lineage>
</organism>
<dbReference type="PRINTS" id="PR00313">
    <property type="entry name" value="CABNDNGRPT"/>
</dbReference>
<dbReference type="GO" id="GO:0005509">
    <property type="term" value="F:calcium ion binding"/>
    <property type="evidence" value="ECO:0007669"/>
    <property type="project" value="InterPro"/>
</dbReference>